<dbReference type="Proteomes" id="UP001595476">
    <property type="component" value="Unassembled WGS sequence"/>
</dbReference>
<gene>
    <name evidence="3" type="ORF">ACFOEK_12225</name>
</gene>
<evidence type="ECO:0008006" key="5">
    <source>
        <dbReference type="Google" id="ProtNLM"/>
    </source>
</evidence>
<comment type="caution">
    <text evidence="3">The sequence shown here is derived from an EMBL/GenBank/DDBJ whole genome shotgun (WGS) entry which is preliminary data.</text>
</comment>
<evidence type="ECO:0000256" key="1">
    <source>
        <dbReference type="SAM" id="MobiDB-lite"/>
    </source>
</evidence>
<evidence type="ECO:0000313" key="3">
    <source>
        <dbReference type="EMBL" id="MFC3151797.1"/>
    </source>
</evidence>
<protein>
    <recommendedName>
        <fullName evidence="5">Chemotaxis protein</fullName>
    </recommendedName>
</protein>
<evidence type="ECO:0000256" key="2">
    <source>
        <dbReference type="SAM" id="Phobius"/>
    </source>
</evidence>
<organism evidence="3 4">
    <name type="scientific">Litoribrevibacter euphylliae</name>
    <dbReference type="NCBI Taxonomy" id="1834034"/>
    <lineage>
        <taxon>Bacteria</taxon>
        <taxon>Pseudomonadati</taxon>
        <taxon>Pseudomonadota</taxon>
        <taxon>Gammaproteobacteria</taxon>
        <taxon>Oceanospirillales</taxon>
        <taxon>Oceanospirillaceae</taxon>
        <taxon>Litoribrevibacter</taxon>
    </lineage>
</organism>
<reference evidence="4" key="1">
    <citation type="journal article" date="2019" name="Int. J. Syst. Evol. Microbiol.">
        <title>The Global Catalogue of Microorganisms (GCM) 10K type strain sequencing project: providing services to taxonomists for standard genome sequencing and annotation.</title>
        <authorList>
            <consortium name="The Broad Institute Genomics Platform"/>
            <consortium name="The Broad Institute Genome Sequencing Center for Infectious Disease"/>
            <person name="Wu L."/>
            <person name="Ma J."/>
        </authorList>
    </citation>
    <scope>NUCLEOTIDE SEQUENCE [LARGE SCALE GENOMIC DNA]</scope>
    <source>
        <strain evidence="4">KCTC 52438</strain>
    </source>
</reference>
<sequence>MGGGSSKSKQSTTTTNNVDNRVFDFGEGVNGAVNMIDVKHSSGVNITATDHGAIDAAANIANRAFDFGVESLSETNQLVSNTVDRQMSSNAQQLATISDLAKSIKLNGQTDVADSMQNVVFALTAGAVAIVVAAMVKKG</sequence>
<accession>A0ABV7HKD7</accession>
<name>A0ABV7HKD7_9GAMM</name>
<dbReference type="RefSeq" id="WP_386721234.1">
    <property type="nucleotide sequence ID" value="NZ_JBHRSZ010000004.1"/>
</dbReference>
<proteinExistence type="predicted"/>
<keyword evidence="2" id="KW-1133">Transmembrane helix</keyword>
<feature type="region of interest" description="Disordered" evidence="1">
    <location>
        <begin position="1"/>
        <end position="20"/>
    </location>
</feature>
<keyword evidence="2" id="KW-0472">Membrane</keyword>
<keyword evidence="4" id="KW-1185">Reference proteome</keyword>
<feature type="transmembrane region" description="Helical" evidence="2">
    <location>
        <begin position="119"/>
        <end position="136"/>
    </location>
</feature>
<evidence type="ECO:0000313" key="4">
    <source>
        <dbReference type="Proteomes" id="UP001595476"/>
    </source>
</evidence>
<dbReference type="EMBL" id="JBHRSZ010000004">
    <property type="protein sequence ID" value="MFC3151797.1"/>
    <property type="molecule type" value="Genomic_DNA"/>
</dbReference>
<feature type="compositionally biased region" description="Low complexity" evidence="1">
    <location>
        <begin position="1"/>
        <end position="15"/>
    </location>
</feature>
<keyword evidence="2" id="KW-0812">Transmembrane</keyword>